<comment type="subcellular location">
    <subcellularLocation>
        <location evidence="1">Endomembrane system</location>
        <topology evidence="1">Multi-pass membrane protein</topology>
    </subcellularLocation>
</comment>
<protein>
    <recommendedName>
        <fullName evidence="6">DUF1232 domain-containing protein</fullName>
    </recommendedName>
</protein>
<evidence type="ECO:0000256" key="2">
    <source>
        <dbReference type="ARBA" id="ARBA00022692"/>
    </source>
</evidence>
<sequence length="142" mass="15752">MTVAEWLQILVTVTLGITVMWLVLVAILWAEQRKHPERASLRDLLRLAPDVVRLLKRLASDRAVPRGVRIWLIVLLIYLISPIDLIPDFIPVLGYADDALIVAIALRFATRKAGSAAIQRHWPGTPAGLRSVLRLAGLPPTS</sequence>
<accession>A0A3E0W0L1</accession>
<evidence type="ECO:0000256" key="1">
    <source>
        <dbReference type="ARBA" id="ARBA00004127"/>
    </source>
</evidence>
<dbReference type="EMBL" id="NBXB01000020">
    <property type="protein sequence ID" value="RFA15520.1"/>
    <property type="molecule type" value="Genomic_DNA"/>
</dbReference>
<reference evidence="7 8" key="1">
    <citation type="submission" date="2017-04" db="EMBL/GenBank/DDBJ databases">
        <title>Comparative genome analysis of Subtercola boreus.</title>
        <authorList>
            <person name="Cho Y.-J."/>
            <person name="Cho A."/>
            <person name="Kim O.-S."/>
            <person name="Lee J.-I."/>
        </authorList>
    </citation>
    <scope>NUCLEOTIDE SEQUENCE [LARGE SCALE GENOMIC DNA]</scope>
    <source>
        <strain evidence="7 8">P27479</strain>
    </source>
</reference>
<feature type="domain" description="DUF1232" evidence="6">
    <location>
        <begin position="69"/>
        <end position="103"/>
    </location>
</feature>
<evidence type="ECO:0000256" key="5">
    <source>
        <dbReference type="SAM" id="Phobius"/>
    </source>
</evidence>
<dbReference type="RefSeq" id="WP_116411021.1">
    <property type="nucleotide sequence ID" value="NZ_NBXB01000020.1"/>
</dbReference>
<feature type="transmembrane region" description="Helical" evidence="5">
    <location>
        <begin position="6"/>
        <end position="30"/>
    </location>
</feature>
<keyword evidence="4 5" id="KW-0472">Membrane</keyword>
<dbReference type="AlphaFoldDB" id="A0A3E0W0L1"/>
<evidence type="ECO:0000313" key="8">
    <source>
        <dbReference type="Proteomes" id="UP000256541"/>
    </source>
</evidence>
<dbReference type="Proteomes" id="UP000256541">
    <property type="component" value="Unassembled WGS sequence"/>
</dbReference>
<feature type="transmembrane region" description="Helical" evidence="5">
    <location>
        <begin position="63"/>
        <end position="83"/>
    </location>
</feature>
<evidence type="ECO:0000313" key="7">
    <source>
        <dbReference type="EMBL" id="RFA15520.1"/>
    </source>
</evidence>
<evidence type="ECO:0000259" key="6">
    <source>
        <dbReference type="Pfam" id="PF06803"/>
    </source>
</evidence>
<gene>
    <name evidence="7" type="ORF">B7R22_06745</name>
</gene>
<keyword evidence="2 5" id="KW-0812">Transmembrane</keyword>
<keyword evidence="3 5" id="KW-1133">Transmembrane helix</keyword>
<dbReference type="OrthoDB" id="9804184at2"/>
<evidence type="ECO:0000256" key="4">
    <source>
        <dbReference type="ARBA" id="ARBA00023136"/>
    </source>
</evidence>
<evidence type="ECO:0000256" key="3">
    <source>
        <dbReference type="ARBA" id="ARBA00022989"/>
    </source>
</evidence>
<proteinExistence type="predicted"/>
<organism evidence="7 8">
    <name type="scientific">Subtercola boreus</name>
    <dbReference type="NCBI Taxonomy" id="120213"/>
    <lineage>
        <taxon>Bacteria</taxon>
        <taxon>Bacillati</taxon>
        <taxon>Actinomycetota</taxon>
        <taxon>Actinomycetes</taxon>
        <taxon>Micrococcales</taxon>
        <taxon>Microbacteriaceae</taxon>
        <taxon>Subtercola</taxon>
    </lineage>
</organism>
<dbReference type="InterPro" id="IPR010652">
    <property type="entry name" value="DUF1232"/>
</dbReference>
<name>A0A3E0W0L1_9MICO</name>
<dbReference type="GO" id="GO:0012505">
    <property type="term" value="C:endomembrane system"/>
    <property type="evidence" value="ECO:0007669"/>
    <property type="project" value="UniProtKB-SubCell"/>
</dbReference>
<comment type="caution">
    <text evidence="7">The sequence shown here is derived from an EMBL/GenBank/DDBJ whole genome shotgun (WGS) entry which is preliminary data.</text>
</comment>
<dbReference type="Pfam" id="PF06803">
    <property type="entry name" value="DUF1232"/>
    <property type="match status" value="1"/>
</dbReference>